<reference evidence="1 2" key="1">
    <citation type="submission" date="2022-02" db="EMBL/GenBank/DDBJ databases">
        <title>Comparative genomics of the first Antarctic Pseudomonas spp. capable of biotransforming 2,4,6-Trinitrotoluene.</title>
        <authorList>
            <person name="Cabrera M.A."/>
            <person name="Marquez S.L."/>
            <person name="Perez-Donoso J.M."/>
        </authorList>
    </citation>
    <scope>NUCLEOTIDE SEQUENCE [LARGE SCALE GENOMIC DNA]</scope>
    <source>
        <strain evidence="1 2">TNT19</strain>
    </source>
</reference>
<accession>A0ABT0F0D0</accession>
<evidence type="ECO:0000313" key="1">
    <source>
        <dbReference type="EMBL" id="MCK1791156.1"/>
    </source>
</evidence>
<dbReference type="Proteomes" id="UP001299876">
    <property type="component" value="Unassembled WGS sequence"/>
</dbReference>
<dbReference type="EMBL" id="JAKNRW010000009">
    <property type="protein sequence ID" value="MCK1791156.1"/>
    <property type="molecule type" value="Genomic_DNA"/>
</dbReference>
<comment type="caution">
    <text evidence="1">The sequence shown here is derived from an EMBL/GenBank/DDBJ whole genome shotgun (WGS) entry which is preliminary data.</text>
</comment>
<protein>
    <submittedName>
        <fullName evidence="1">DUF2313 domain-containing protein</fullName>
    </submittedName>
</protein>
<keyword evidence="2" id="KW-1185">Reference proteome</keyword>
<dbReference type="RefSeq" id="WP_247291511.1">
    <property type="nucleotide sequence ID" value="NZ_JAKNRW010000009.1"/>
</dbReference>
<dbReference type="InterPro" id="IPR018755">
    <property type="entry name" value="Phage_Mu_Gp48"/>
</dbReference>
<name>A0ABT0F0D0_9PSED</name>
<proteinExistence type="predicted"/>
<dbReference type="Pfam" id="PF10076">
    <property type="entry name" value="Phage_Mu_Gp48"/>
    <property type="match status" value="1"/>
</dbReference>
<sequence length="201" mass="21459">MSEVLIEQLQSLLPPVSYDPNGRNLKAQLAGDAAVLGDALAGIDAVEKAIFPESAGAFIADWERIYGLTPSLGATQDERVQAVLAAMGDLGGQSIPYFIRLASLFGVAANIESFKIPVVGLLDTGDSIYSGDWPYTWRVNAPLTAYINSAMENRITERRPGNTDVIFGYGKEVVDGITGAVDQLFNAVNYVMPSNLSTNNG</sequence>
<gene>
    <name evidence="1" type="ORF">L9059_13370</name>
</gene>
<evidence type="ECO:0000313" key="2">
    <source>
        <dbReference type="Proteomes" id="UP001299876"/>
    </source>
</evidence>
<organism evidence="1 2">
    <name type="scientific">Pseudomonas violetae</name>
    <dbReference type="NCBI Taxonomy" id="2915813"/>
    <lineage>
        <taxon>Bacteria</taxon>
        <taxon>Pseudomonadati</taxon>
        <taxon>Pseudomonadota</taxon>
        <taxon>Gammaproteobacteria</taxon>
        <taxon>Pseudomonadales</taxon>
        <taxon>Pseudomonadaceae</taxon>
        <taxon>Pseudomonas</taxon>
    </lineage>
</organism>